<dbReference type="AlphaFoldDB" id="K0S612"/>
<evidence type="ECO:0000256" key="1">
    <source>
        <dbReference type="SAM" id="MobiDB-lite"/>
    </source>
</evidence>
<dbReference type="EMBL" id="AGNL01036028">
    <property type="protein sequence ID" value="EJK54302.1"/>
    <property type="molecule type" value="Genomic_DNA"/>
</dbReference>
<accession>K0S612</accession>
<gene>
    <name evidence="2" type="ORF">THAOC_26086</name>
</gene>
<evidence type="ECO:0000313" key="3">
    <source>
        <dbReference type="Proteomes" id="UP000266841"/>
    </source>
</evidence>
<sequence>MVNSELRPPCVDERPVVRRPVVRLPSAPRTVHANYANDIWVDLGRVGVTPPLGEHVWRPVRRGFVGVEEGDGPDALGPRKARRRTGMSVSPAPNDNAALSFLPLLSGGRGAGFVYFVSVW</sequence>
<dbReference type="Proteomes" id="UP000266841">
    <property type="component" value="Unassembled WGS sequence"/>
</dbReference>
<proteinExistence type="predicted"/>
<keyword evidence="3" id="KW-1185">Reference proteome</keyword>
<feature type="non-terminal residue" evidence="2">
    <location>
        <position position="120"/>
    </location>
</feature>
<name>K0S612_THAOC</name>
<comment type="caution">
    <text evidence="2">The sequence shown here is derived from an EMBL/GenBank/DDBJ whole genome shotgun (WGS) entry which is preliminary data.</text>
</comment>
<evidence type="ECO:0000313" key="2">
    <source>
        <dbReference type="EMBL" id="EJK54302.1"/>
    </source>
</evidence>
<feature type="region of interest" description="Disordered" evidence="1">
    <location>
        <begin position="68"/>
        <end position="92"/>
    </location>
</feature>
<protein>
    <submittedName>
        <fullName evidence="2">Uncharacterized protein</fullName>
    </submittedName>
</protein>
<reference evidence="2 3" key="1">
    <citation type="journal article" date="2012" name="Genome Biol.">
        <title>Genome and low-iron response of an oceanic diatom adapted to chronic iron limitation.</title>
        <authorList>
            <person name="Lommer M."/>
            <person name="Specht M."/>
            <person name="Roy A.S."/>
            <person name="Kraemer L."/>
            <person name="Andreson R."/>
            <person name="Gutowska M.A."/>
            <person name="Wolf J."/>
            <person name="Bergner S.V."/>
            <person name="Schilhabel M.B."/>
            <person name="Klostermeier U.C."/>
            <person name="Beiko R.G."/>
            <person name="Rosenstiel P."/>
            <person name="Hippler M."/>
            <person name="Laroche J."/>
        </authorList>
    </citation>
    <scope>NUCLEOTIDE SEQUENCE [LARGE SCALE GENOMIC DNA]</scope>
    <source>
        <strain evidence="2 3">CCMP1005</strain>
    </source>
</reference>
<organism evidence="2 3">
    <name type="scientific">Thalassiosira oceanica</name>
    <name type="common">Marine diatom</name>
    <dbReference type="NCBI Taxonomy" id="159749"/>
    <lineage>
        <taxon>Eukaryota</taxon>
        <taxon>Sar</taxon>
        <taxon>Stramenopiles</taxon>
        <taxon>Ochrophyta</taxon>
        <taxon>Bacillariophyta</taxon>
        <taxon>Coscinodiscophyceae</taxon>
        <taxon>Thalassiosirophycidae</taxon>
        <taxon>Thalassiosirales</taxon>
        <taxon>Thalassiosiraceae</taxon>
        <taxon>Thalassiosira</taxon>
    </lineage>
</organism>